<feature type="compositionally biased region" description="Basic and acidic residues" evidence="1">
    <location>
        <begin position="630"/>
        <end position="642"/>
    </location>
</feature>
<feature type="region of interest" description="Disordered" evidence="1">
    <location>
        <begin position="617"/>
        <end position="688"/>
    </location>
</feature>
<reference evidence="2" key="2">
    <citation type="submission" date="2025-08" db="UniProtKB">
        <authorList>
            <consortium name="Ensembl"/>
        </authorList>
    </citation>
    <scope>IDENTIFICATION</scope>
    <source>
        <strain evidence="2">Isolate ISIS603380</strain>
    </source>
</reference>
<sequence length="1001" mass="105030">MQENYSALASLGAAELLPLSAFLSPTEPEGTMGGGSHADEEQESHGQGGSSGGVTRCSLPLSALVQLVKEIPEFLFREVPGTDSPEGGKASVDSVRASPAALGAREACPMLGARLGSASQGHSSFPAAEPPGGPGSTGKGRGREHPEPTPSRAAQLRIDKHSESGKGGEEDVRLHSVAQWGVATYLRSCCKQESISLGTSRLSAGSSPLQGLIDCLREILVPGPQHPKVPSSRLRPHPTLSSWRLTRLEPAPRRPAPEVKVEAAPGACALQGQLGHLKETPGASGTGQPPQQEEPMAWEQGSGATHPGGCRTMQGPPAKSHRQVTSRIEEGKYGVSFPPPQACRYSSFSLSVRLRAEGPLGQPTWIPLVPASRASSSPLEALEACLKGIPLSVSSPPEPSTAPWSWSPQQGPPGSPKPKLRPHELHSTEMTMGPLLPLGLQGPVRDHPACHPILCGSADSSSSPSSTDGDLDFRSPEGSQRHRPRRGSPLGSSLPQGLERHHRERPQPTCPWPSGAEPRTRTAPEEANSGSRGSSAPMALDRPHPLPPCHRGPREEGPSQAVTGEGHSLIARPPGQNSPLERAATVPSPLHCLENSLEGMLPAQPLCFTCLKEKTRGWSPNQDPCVSRVSSREGEKAGETTHHLRPPHPSPRVPRSKQDLLQPGKTRRKAGGTPRCQNGSGRCSMSMSKTRIHTSLPTAGPSAPLRAARRLEGRPGPCQPAGPTPGSGAWRLRGLEPGHSSPPVTGEVVAGCTLPEISGERNSPHCRQAPSSPPLVPASSEGGFLTTALPESPPLVPATCTQPPCPCTDLQQELRRLGAALSGKLDWLATTLASLSRDMAAVKDQVNQVRRHLQGRKLKGWASWLRPGAHRCPPYRRLTGPARPRPKLLRGLGDGGSAGSPMGKRPPPDTPPALAIPSGPTCGCAVRIVQPPKSPYPSPVPGSVSSPTSPPPEAIAEVGPPSAIAAPATILTWPMDTGEAQGTVPRGPWGGGRRDPRWGAL</sequence>
<dbReference type="Ensembl" id="ENSLAFT00000005766.3">
    <property type="protein sequence ID" value="ENSLAFP00000004832.3"/>
    <property type="gene ID" value="ENSLAFG00000005766.3"/>
</dbReference>
<feature type="region of interest" description="Disordered" evidence="1">
    <location>
        <begin position="451"/>
        <end position="583"/>
    </location>
</feature>
<feature type="compositionally biased region" description="Low complexity" evidence="1">
    <location>
        <begin position="457"/>
        <end position="468"/>
    </location>
</feature>
<protein>
    <recommendedName>
        <fullName evidence="4">Protein KRBA1</fullName>
    </recommendedName>
</protein>
<feature type="region of interest" description="Disordered" evidence="1">
    <location>
        <begin position="760"/>
        <end position="779"/>
    </location>
</feature>
<proteinExistence type="predicted"/>
<evidence type="ECO:0000313" key="3">
    <source>
        <dbReference type="Proteomes" id="UP000007646"/>
    </source>
</evidence>
<feature type="compositionally biased region" description="Polar residues" evidence="1">
    <location>
        <begin position="675"/>
        <end position="688"/>
    </location>
</feature>
<dbReference type="eggNOG" id="ENOG502S92J">
    <property type="taxonomic scope" value="Eukaryota"/>
</dbReference>
<name>G3SWV2_LOXAF</name>
<dbReference type="GeneTree" id="ENSGT00390000006211"/>
<feature type="compositionally biased region" description="Basic and acidic residues" evidence="1">
    <location>
        <begin position="992"/>
        <end position="1001"/>
    </location>
</feature>
<evidence type="ECO:0000313" key="2">
    <source>
        <dbReference type="Ensembl" id="ENSLAFP00000004832.3"/>
    </source>
</evidence>
<dbReference type="HOGENOM" id="CLU_299337_0_0_1"/>
<feature type="region of interest" description="Disordered" evidence="1">
    <location>
        <begin position="277"/>
        <end position="326"/>
    </location>
</feature>
<dbReference type="InterPro" id="IPR040095">
    <property type="entry name" value="KRBA1"/>
</dbReference>
<keyword evidence="3" id="KW-1185">Reference proteome</keyword>
<feature type="region of interest" description="Disordered" evidence="1">
    <location>
        <begin position="875"/>
        <end position="963"/>
    </location>
</feature>
<dbReference type="SMART" id="SM01258">
    <property type="entry name" value="KRBA1"/>
    <property type="match status" value="4"/>
</dbReference>
<dbReference type="Proteomes" id="UP000007646">
    <property type="component" value="Unassembled WGS sequence"/>
</dbReference>
<dbReference type="Pfam" id="PF15287">
    <property type="entry name" value="KRBA1"/>
    <property type="match status" value="3"/>
</dbReference>
<feature type="region of interest" description="Disordered" evidence="1">
    <location>
        <begin position="393"/>
        <end position="423"/>
    </location>
</feature>
<dbReference type="PANTHER" id="PTHR22740:SF3">
    <property type="entry name" value="PROTEIN KRBA1"/>
    <property type="match status" value="1"/>
</dbReference>
<feature type="region of interest" description="Disordered" evidence="1">
    <location>
        <begin position="977"/>
        <end position="1001"/>
    </location>
</feature>
<dbReference type="AlphaFoldDB" id="G3SWV2"/>
<accession>G3SWV2</accession>
<dbReference type="InParanoid" id="G3SWV2"/>
<feature type="region of interest" description="Disordered" evidence="1">
    <location>
        <begin position="115"/>
        <end position="170"/>
    </location>
</feature>
<reference evidence="2" key="3">
    <citation type="submission" date="2025-09" db="UniProtKB">
        <authorList>
            <consortium name="Ensembl"/>
        </authorList>
    </citation>
    <scope>IDENTIFICATION</scope>
    <source>
        <strain evidence="2">Isolate ISIS603380</strain>
    </source>
</reference>
<reference evidence="2 3" key="1">
    <citation type="submission" date="2009-06" db="EMBL/GenBank/DDBJ databases">
        <title>The Genome Sequence of Loxodonta africana (African elephant).</title>
        <authorList>
            <person name="Di Palma F."/>
            <person name="Heiman D."/>
            <person name="Young S."/>
            <person name="Johnson J."/>
            <person name="Lander E.S."/>
            <person name="Lindblad-Toh K."/>
        </authorList>
    </citation>
    <scope>NUCLEOTIDE SEQUENCE [LARGE SCALE GENOMIC DNA]</scope>
    <source>
        <strain evidence="2 3">Isolate ISIS603380</strain>
    </source>
</reference>
<dbReference type="PANTHER" id="PTHR22740">
    <property type="entry name" value="PROTEIN KRBA1"/>
    <property type="match status" value="1"/>
</dbReference>
<dbReference type="OMA" id="EPWEANR"/>
<feature type="region of interest" description="Disordered" evidence="1">
    <location>
        <begin position="711"/>
        <end position="745"/>
    </location>
</feature>
<dbReference type="FunCoup" id="G3SWV2">
    <property type="interactions" value="2"/>
</dbReference>
<evidence type="ECO:0008006" key="4">
    <source>
        <dbReference type="Google" id="ProtNLM"/>
    </source>
</evidence>
<organism evidence="2 3">
    <name type="scientific">Loxodonta africana</name>
    <name type="common">African elephant</name>
    <dbReference type="NCBI Taxonomy" id="9785"/>
    <lineage>
        <taxon>Eukaryota</taxon>
        <taxon>Metazoa</taxon>
        <taxon>Chordata</taxon>
        <taxon>Craniata</taxon>
        <taxon>Vertebrata</taxon>
        <taxon>Euteleostomi</taxon>
        <taxon>Mammalia</taxon>
        <taxon>Eutheria</taxon>
        <taxon>Afrotheria</taxon>
        <taxon>Proboscidea</taxon>
        <taxon>Elephantidae</taxon>
        <taxon>Loxodonta</taxon>
    </lineage>
</organism>
<dbReference type="InterPro" id="IPR029317">
    <property type="entry name" value="KRBA1_rpt"/>
</dbReference>
<evidence type="ECO:0000256" key="1">
    <source>
        <dbReference type="SAM" id="MobiDB-lite"/>
    </source>
</evidence>
<feature type="compositionally biased region" description="Basic and acidic residues" evidence="1">
    <location>
        <begin position="157"/>
        <end position="170"/>
    </location>
</feature>
<feature type="region of interest" description="Disordered" evidence="1">
    <location>
        <begin position="22"/>
        <end position="55"/>
    </location>
</feature>